<feature type="compositionally biased region" description="Basic and acidic residues" evidence="1">
    <location>
        <begin position="51"/>
        <end position="63"/>
    </location>
</feature>
<proteinExistence type="predicted"/>
<dbReference type="Proteomes" id="UP000662939">
    <property type="component" value="Chromosome"/>
</dbReference>
<dbReference type="AlphaFoldDB" id="A0A895XH38"/>
<dbReference type="RefSeq" id="WP_213170660.1">
    <property type="nucleotide sequence ID" value="NZ_CP070496.1"/>
</dbReference>
<gene>
    <name evidence="2" type="ORF">JQS30_12905</name>
</gene>
<sequence length="63" mass="7152">MRNPIQRFIGMCRRILAHWQVPPEPPPHVGRISSGEPASEEAEPQQEQPEPEEKSGEDSPPRQ</sequence>
<protein>
    <submittedName>
        <fullName evidence="2">Uncharacterized protein</fullName>
    </submittedName>
</protein>
<reference evidence="2" key="1">
    <citation type="submission" date="2021-02" db="EMBL/GenBank/DDBJ databases">
        <title>Natronoglycomyces albus gen. nov., sp. nov, a haloalkaliphilic actinobacterium from a soda solonchak soil.</title>
        <authorList>
            <person name="Sorokin D.Y."/>
            <person name="Khijniak T.V."/>
            <person name="Zakharycheva A.P."/>
            <person name="Boueva O.V."/>
            <person name="Ariskina E.V."/>
            <person name="Hahnke R.L."/>
            <person name="Bunk B."/>
            <person name="Sproer C."/>
            <person name="Schumann P."/>
            <person name="Evtushenko L.I."/>
            <person name="Kublanov I.V."/>
        </authorList>
    </citation>
    <scope>NUCLEOTIDE SEQUENCE</scope>
    <source>
        <strain evidence="2">DSM 106290</strain>
    </source>
</reference>
<dbReference type="EMBL" id="CP070496">
    <property type="protein sequence ID" value="QSB04664.1"/>
    <property type="molecule type" value="Genomic_DNA"/>
</dbReference>
<keyword evidence="3" id="KW-1185">Reference proteome</keyword>
<name>A0A895XH38_9ACTN</name>
<accession>A0A895XH38</accession>
<feature type="region of interest" description="Disordered" evidence="1">
    <location>
        <begin position="21"/>
        <end position="63"/>
    </location>
</feature>
<evidence type="ECO:0000313" key="2">
    <source>
        <dbReference type="EMBL" id="QSB04664.1"/>
    </source>
</evidence>
<organism evidence="2 3">
    <name type="scientific">Natronoglycomyces albus</name>
    <dbReference type="NCBI Taxonomy" id="2811108"/>
    <lineage>
        <taxon>Bacteria</taxon>
        <taxon>Bacillati</taxon>
        <taxon>Actinomycetota</taxon>
        <taxon>Actinomycetes</taxon>
        <taxon>Glycomycetales</taxon>
        <taxon>Glycomycetaceae</taxon>
        <taxon>Natronoglycomyces</taxon>
    </lineage>
</organism>
<dbReference type="KEGG" id="nav:JQS30_12905"/>
<evidence type="ECO:0000313" key="3">
    <source>
        <dbReference type="Proteomes" id="UP000662939"/>
    </source>
</evidence>
<evidence type="ECO:0000256" key="1">
    <source>
        <dbReference type="SAM" id="MobiDB-lite"/>
    </source>
</evidence>